<feature type="domain" description="PucR C-terminal helix-turn-helix" evidence="2">
    <location>
        <begin position="340"/>
        <end position="395"/>
    </location>
</feature>
<dbReference type="InterPro" id="IPR041522">
    <property type="entry name" value="CdaR_GGDEF"/>
</dbReference>
<keyword evidence="5" id="KW-0238">DNA-binding</keyword>
<accession>A0A3E0HHP7</accession>
<dbReference type="AlphaFoldDB" id="A0A3E0HHP7"/>
<dbReference type="InterPro" id="IPR025736">
    <property type="entry name" value="PucR_C-HTH_dom"/>
</dbReference>
<dbReference type="Pfam" id="PF14361">
    <property type="entry name" value="RsbRD_N"/>
    <property type="match status" value="1"/>
</dbReference>
<dbReference type="Pfam" id="PF13556">
    <property type="entry name" value="HTH_30"/>
    <property type="match status" value="1"/>
</dbReference>
<dbReference type="InterPro" id="IPR042070">
    <property type="entry name" value="PucR_C-HTH_sf"/>
</dbReference>
<feature type="domain" description="RsbT co-antagonist protein RsbRD N-terminal" evidence="3">
    <location>
        <begin position="23"/>
        <end position="164"/>
    </location>
</feature>
<evidence type="ECO:0000313" key="6">
    <source>
        <dbReference type="Proteomes" id="UP000256269"/>
    </source>
</evidence>
<protein>
    <submittedName>
        <fullName evidence="5">DNA-binding PucR family transcriptional regulator</fullName>
    </submittedName>
</protein>
<gene>
    <name evidence="5" type="ORF">BCF44_10770</name>
</gene>
<evidence type="ECO:0000256" key="1">
    <source>
        <dbReference type="ARBA" id="ARBA00006754"/>
    </source>
</evidence>
<dbReference type="EMBL" id="QUNO01000007">
    <property type="protein sequence ID" value="REH45938.1"/>
    <property type="molecule type" value="Genomic_DNA"/>
</dbReference>
<dbReference type="Proteomes" id="UP000256269">
    <property type="component" value="Unassembled WGS sequence"/>
</dbReference>
<dbReference type="PANTHER" id="PTHR33744">
    <property type="entry name" value="CARBOHYDRATE DIACID REGULATOR"/>
    <property type="match status" value="1"/>
</dbReference>
<organism evidence="5 6">
    <name type="scientific">Kutzneria buriramensis</name>
    <dbReference type="NCBI Taxonomy" id="1045776"/>
    <lineage>
        <taxon>Bacteria</taxon>
        <taxon>Bacillati</taxon>
        <taxon>Actinomycetota</taxon>
        <taxon>Actinomycetes</taxon>
        <taxon>Pseudonocardiales</taxon>
        <taxon>Pseudonocardiaceae</taxon>
        <taxon>Kutzneria</taxon>
    </lineage>
</organism>
<evidence type="ECO:0000313" key="5">
    <source>
        <dbReference type="EMBL" id="REH45938.1"/>
    </source>
</evidence>
<comment type="caution">
    <text evidence="5">The sequence shown here is derived from an EMBL/GenBank/DDBJ whole genome shotgun (WGS) entry which is preliminary data.</text>
</comment>
<dbReference type="InterPro" id="IPR051448">
    <property type="entry name" value="CdaR-like_regulators"/>
</dbReference>
<evidence type="ECO:0000259" key="4">
    <source>
        <dbReference type="Pfam" id="PF17853"/>
    </source>
</evidence>
<dbReference type="GO" id="GO:0003677">
    <property type="term" value="F:DNA binding"/>
    <property type="evidence" value="ECO:0007669"/>
    <property type="project" value="UniProtKB-KW"/>
</dbReference>
<dbReference type="PANTHER" id="PTHR33744:SF1">
    <property type="entry name" value="DNA-BINDING TRANSCRIPTIONAL ACTIVATOR ADER"/>
    <property type="match status" value="1"/>
</dbReference>
<evidence type="ECO:0000259" key="3">
    <source>
        <dbReference type="Pfam" id="PF14361"/>
    </source>
</evidence>
<proteinExistence type="inferred from homology"/>
<dbReference type="Gene3D" id="1.10.10.2840">
    <property type="entry name" value="PucR C-terminal helix-turn-helix domain"/>
    <property type="match status" value="1"/>
</dbReference>
<name>A0A3E0HHP7_9PSEU</name>
<dbReference type="Pfam" id="PF17853">
    <property type="entry name" value="GGDEF_2"/>
    <property type="match status" value="1"/>
</dbReference>
<dbReference type="RefSeq" id="WP_170217660.1">
    <property type="nucleotide sequence ID" value="NZ_CP144375.1"/>
</dbReference>
<sequence length="407" mass="44427">MGEDADWIAGFARRGQRPAELERLVRGIDAQIIDQVPEYAADEELRQDLHASTRAHWRNFLAVVTRDVFEVQVPPEVFDLARTLARRGLDLAVLLKTYRVGQQALWAHITRLLENEVADPELRSAALVRFWGRASRWLDTSMELLVGTYSAEREQWQRGALARRAEAVHALLRGEPFDCDEASALLRHPLRQHHTAVVLWAEDNTDVVGALEGSAAALAGALGAGVPLSIGSGARGLWCWTATPGAADLGRLDEGLLRPGVRAAIGGTACGLDGFRRSHREALAAQAVAINSSRQPALTRYGDVELACLAAGLGDVDALRIMIQRELGGLAAPDAATVRLRETVRLFLANAGNADATGQDLSLHRNTVRYRIHQAEQLIGHPIDQRRMHLELALHCVEVYGADALIP</sequence>
<dbReference type="InterPro" id="IPR025751">
    <property type="entry name" value="RsbRD_N_dom"/>
</dbReference>
<keyword evidence="6" id="KW-1185">Reference proteome</keyword>
<feature type="domain" description="CdaR GGDEF-like" evidence="4">
    <location>
        <begin position="179"/>
        <end position="287"/>
    </location>
</feature>
<reference evidence="5 6" key="1">
    <citation type="submission" date="2018-08" db="EMBL/GenBank/DDBJ databases">
        <title>Genomic Encyclopedia of Archaeal and Bacterial Type Strains, Phase II (KMG-II): from individual species to whole genera.</title>
        <authorList>
            <person name="Goeker M."/>
        </authorList>
    </citation>
    <scope>NUCLEOTIDE SEQUENCE [LARGE SCALE GENOMIC DNA]</scope>
    <source>
        <strain evidence="5 6">DSM 45791</strain>
    </source>
</reference>
<comment type="similarity">
    <text evidence="1">Belongs to the CdaR family.</text>
</comment>
<evidence type="ECO:0000259" key="2">
    <source>
        <dbReference type="Pfam" id="PF13556"/>
    </source>
</evidence>